<reference evidence="2" key="1">
    <citation type="submission" date="2020-10" db="EMBL/GenBank/DDBJ databases">
        <authorList>
            <person name="Gilroy R."/>
        </authorList>
    </citation>
    <scope>NUCLEOTIDE SEQUENCE</scope>
    <source>
        <strain evidence="2">ChiHcec3-11533</strain>
    </source>
</reference>
<gene>
    <name evidence="2" type="ORF">IAB02_05100</name>
</gene>
<dbReference type="InterPro" id="IPR011059">
    <property type="entry name" value="Metal-dep_hydrolase_composite"/>
</dbReference>
<feature type="domain" description="Amidohydrolase-related" evidence="1">
    <location>
        <begin position="50"/>
        <end position="371"/>
    </location>
</feature>
<dbReference type="InterPro" id="IPR032466">
    <property type="entry name" value="Metal_Hydrolase"/>
</dbReference>
<dbReference type="AlphaFoldDB" id="A0A9D1IAR0"/>
<dbReference type="PANTHER" id="PTHR43135:SF3">
    <property type="entry name" value="ALPHA-D-RIBOSE 1-METHYLPHOSPHONATE 5-TRIPHOSPHATE DIPHOSPHATASE"/>
    <property type="match status" value="1"/>
</dbReference>
<protein>
    <submittedName>
        <fullName evidence="2">Amidohydrolase family protein</fullName>
    </submittedName>
</protein>
<reference evidence="2" key="2">
    <citation type="journal article" date="2021" name="PeerJ">
        <title>Extensive microbial diversity within the chicken gut microbiome revealed by metagenomics and culture.</title>
        <authorList>
            <person name="Gilroy R."/>
            <person name="Ravi A."/>
            <person name="Getino M."/>
            <person name="Pursley I."/>
            <person name="Horton D.L."/>
            <person name="Alikhan N.F."/>
            <person name="Baker D."/>
            <person name="Gharbi K."/>
            <person name="Hall N."/>
            <person name="Watson M."/>
            <person name="Adriaenssens E.M."/>
            <person name="Foster-Nyarko E."/>
            <person name="Jarju S."/>
            <person name="Secka A."/>
            <person name="Antonio M."/>
            <person name="Oren A."/>
            <person name="Chaudhuri R.R."/>
            <person name="La Ragione R."/>
            <person name="Hildebrand F."/>
            <person name="Pallen M.J."/>
        </authorList>
    </citation>
    <scope>NUCLEOTIDE SEQUENCE</scope>
    <source>
        <strain evidence="2">ChiHcec3-11533</strain>
    </source>
</reference>
<dbReference type="GO" id="GO:0016810">
    <property type="term" value="F:hydrolase activity, acting on carbon-nitrogen (but not peptide) bonds"/>
    <property type="evidence" value="ECO:0007669"/>
    <property type="project" value="InterPro"/>
</dbReference>
<organism evidence="2 3">
    <name type="scientific">Candidatus Pullichristensenella excrementigallinarum</name>
    <dbReference type="NCBI Taxonomy" id="2840907"/>
    <lineage>
        <taxon>Bacteria</taxon>
        <taxon>Bacillati</taxon>
        <taxon>Bacillota</taxon>
        <taxon>Clostridia</taxon>
        <taxon>Candidatus Pullichristensenella</taxon>
    </lineage>
</organism>
<dbReference type="SUPFAM" id="SSF51556">
    <property type="entry name" value="Metallo-dependent hydrolases"/>
    <property type="match status" value="1"/>
</dbReference>
<evidence type="ECO:0000313" key="3">
    <source>
        <dbReference type="Proteomes" id="UP000824072"/>
    </source>
</evidence>
<dbReference type="Gene3D" id="3.20.20.140">
    <property type="entry name" value="Metal-dependent hydrolases"/>
    <property type="match status" value="1"/>
</dbReference>
<dbReference type="EMBL" id="DVMU01000112">
    <property type="protein sequence ID" value="HIU33920.1"/>
    <property type="molecule type" value="Genomic_DNA"/>
</dbReference>
<dbReference type="Proteomes" id="UP000824072">
    <property type="component" value="Unassembled WGS sequence"/>
</dbReference>
<name>A0A9D1IAR0_9FIRM</name>
<dbReference type="InterPro" id="IPR051781">
    <property type="entry name" value="Metallo-dep_Hydrolase"/>
</dbReference>
<proteinExistence type="predicted"/>
<accession>A0A9D1IAR0</accession>
<sequence length="379" mass="41223">MITIQSKNVWLDGEYRPATISIHSDTGRIERVTPGLCPDAENALESAETYVLPGLIDCHTHAAMGGPGGDRIGDQNDPKHFDTPFFRAIDATDPFHACYAAAEKAGFTMVAVLPGSYCVVGGQVGLVLTGLRDPFGRIVAENVGMKVALGARPKMAAEMAGGKSPQTKMAVYAMLRESLLRARRNRQEDSGARDLGTEGWSKVLDKQAPLRVHCHRADDILKALRFGEEMDVNIVLEHATGALELAEEIAARKIPVVCTNTILRVPQLSEETCATEHYAAELMRRGVPVALSTNFPEVAWDAIRIQACECLRCGAPYRAVIDALTLVPAKIVGMEAQTGSIEEGKWADLSFWTGEYPRFETQPLGVMIHGEWRGRGGRA</sequence>
<dbReference type="Pfam" id="PF01979">
    <property type="entry name" value="Amidohydro_1"/>
    <property type="match status" value="1"/>
</dbReference>
<dbReference type="PANTHER" id="PTHR43135">
    <property type="entry name" value="ALPHA-D-RIBOSE 1-METHYLPHOSPHONATE 5-TRIPHOSPHATE DIPHOSPHATASE"/>
    <property type="match status" value="1"/>
</dbReference>
<dbReference type="InterPro" id="IPR006680">
    <property type="entry name" value="Amidohydro-rel"/>
</dbReference>
<evidence type="ECO:0000313" key="2">
    <source>
        <dbReference type="EMBL" id="HIU33920.1"/>
    </source>
</evidence>
<dbReference type="SUPFAM" id="SSF51338">
    <property type="entry name" value="Composite domain of metallo-dependent hydrolases"/>
    <property type="match status" value="1"/>
</dbReference>
<comment type="caution">
    <text evidence="2">The sequence shown here is derived from an EMBL/GenBank/DDBJ whole genome shotgun (WGS) entry which is preliminary data.</text>
</comment>
<evidence type="ECO:0000259" key="1">
    <source>
        <dbReference type="Pfam" id="PF01979"/>
    </source>
</evidence>